<dbReference type="PROSITE" id="PS51257">
    <property type="entry name" value="PROKAR_LIPOPROTEIN"/>
    <property type="match status" value="1"/>
</dbReference>
<evidence type="ECO:0000256" key="4">
    <source>
        <dbReference type="ARBA" id="ARBA00022989"/>
    </source>
</evidence>
<proteinExistence type="inferred from homology"/>
<comment type="similarity">
    <text evidence="7 10">Belongs to the fluoride channel Fluc/FEX (TC 1.A.43) family.</text>
</comment>
<keyword evidence="12" id="KW-1185">Reference proteome</keyword>
<accession>A0ABX8C2C4</accession>
<evidence type="ECO:0000256" key="10">
    <source>
        <dbReference type="HAMAP-Rule" id="MF_00454"/>
    </source>
</evidence>
<keyword evidence="2 10" id="KW-1003">Cell membrane</keyword>
<evidence type="ECO:0000256" key="3">
    <source>
        <dbReference type="ARBA" id="ARBA00022692"/>
    </source>
</evidence>
<feature type="transmembrane region" description="Helical" evidence="10">
    <location>
        <begin position="111"/>
        <end position="134"/>
    </location>
</feature>
<keyword evidence="4 10" id="KW-1133">Transmembrane helix</keyword>
<dbReference type="PANTHER" id="PTHR28259">
    <property type="entry name" value="FLUORIDE EXPORT PROTEIN 1-RELATED"/>
    <property type="match status" value="1"/>
</dbReference>
<dbReference type="RefSeq" id="WP_212641509.1">
    <property type="nucleotide sequence ID" value="NZ_CP074132.1"/>
</dbReference>
<evidence type="ECO:0000256" key="9">
    <source>
        <dbReference type="ARBA" id="ARBA00049940"/>
    </source>
</evidence>
<evidence type="ECO:0000256" key="7">
    <source>
        <dbReference type="ARBA" id="ARBA00035120"/>
    </source>
</evidence>
<keyword evidence="10" id="KW-0915">Sodium</keyword>
<comment type="function">
    <text evidence="9 10">Fluoride-specific ion channel. Important for reducing fluoride concentration in the cell, thus reducing its toxicity.</text>
</comment>
<feature type="transmembrane region" description="Helical" evidence="10">
    <location>
        <begin position="12"/>
        <end position="33"/>
    </location>
</feature>
<feature type="binding site" evidence="10">
    <location>
        <position position="90"/>
    </location>
    <ligand>
        <name>Na(+)</name>
        <dbReference type="ChEBI" id="CHEBI:29101"/>
        <note>structural</note>
    </ligand>
</feature>
<keyword evidence="10" id="KW-0406">Ion transport</keyword>
<dbReference type="NCBIfam" id="TIGR00494">
    <property type="entry name" value="crcB"/>
    <property type="match status" value="1"/>
</dbReference>
<comment type="catalytic activity">
    <reaction evidence="8">
        <text>fluoride(in) = fluoride(out)</text>
        <dbReference type="Rhea" id="RHEA:76159"/>
        <dbReference type="ChEBI" id="CHEBI:17051"/>
    </reaction>
    <physiologicalReaction direction="left-to-right" evidence="8">
        <dbReference type="Rhea" id="RHEA:76160"/>
    </physiologicalReaction>
</comment>
<keyword evidence="5 10" id="KW-0472">Membrane</keyword>
<feature type="binding site" evidence="10">
    <location>
        <position position="87"/>
    </location>
    <ligand>
        <name>Na(+)</name>
        <dbReference type="ChEBI" id="CHEBI:29101"/>
        <note>structural</note>
    </ligand>
</feature>
<evidence type="ECO:0000313" key="11">
    <source>
        <dbReference type="EMBL" id="QUX28535.1"/>
    </source>
</evidence>
<evidence type="ECO:0000256" key="1">
    <source>
        <dbReference type="ARBA" id="ARBA00004651"/>
    </source>
</evidence>
<keyword evidence="3 10" id="KW-0812">Transmembrane</keyword>
<evidence type="ECO:0000256" key="5">
    <source>
        <dbReference type="ARBA" id="ARBA00023136"/>
    </source>
</evidence>
<keyword evidence="10" id="KW-0479">Metal-binding</keyword>
<dbReference type="Proteomes" id="UP000678016">
    <property type="component" value="Chromosome"/>
</dbReference>
<evidence type="ECO:0000256" key="2">
    <source>
        <dbReference type="ARBA" id="ARBA00022475"/>
    </source>
</evidence>
<reference evidence="12" key="1">
    <citation type="submission" date="2021-05" db="EMBL/GenBank/DDBJ databases">
        <title>Direct Submission.</title>
        <authorList>
            <person name="Li K."/>
            <person name="Gao J."/>
        </authorList>
    </citation>
    <scope>NUCLEOTIDE SEQUENCE [LARGE SCALE GENOMIC DNA]</scope>
    <source>
        <strain evidence="12">HDS12</strain>
    </source>
</reference>
<evidence type="ECO:0000256" key="6">
    <source>
        <dbReference type="ARBA" id="ARBA00023303"/>
    </source>
</evidence>
<evidence type="ECO:0000313" key="12">
    <source>
        <dbReference type="Proteomes" id="UP000678016"/>
    </source>
</evidence>
<gene>
    <name evidence="10 11" type="primary">crcB</name>
    <name evidence="10" type="synonym">fluC</name>
    <name evidence="11" type="ORF">KGD83_25450</name>
</gene>
<dbReference type="InterPro" id="IPR003691">
    <property type="entry name" value="FluC"/>
</dbReference>
<name>A0ABX8C2C4_9ACTN</name>
<comment type="activity regulation">
    <text evidence="10">Na(+) is not transported, but it plays an essential structural role and its presence is essential for fluoride channel function.</text>
</comment>
<evidence type="ECO:0000256" key="8">
    <source>
        <dbReference type="ARBA" id="ARBA00035585"/>
    </source>
</evidence>
<dbReference type="PANTHER" id="PTHR28259:SF1">
    <property type="entry name" value="FLUORIDE EXPORT PROTEIN 1-RELATED"/>
    <property type="match status" value="1"/>
</dbReference>
<dbReference type="EMBL" id="CP074132">
    <property type="protein sequence ID" value="QUX28535.1"/>
    <property type="molecule type" value="Genomic_DNA"/>
</dbReference>
<sequence>MSADDRTPRSRGVAAMAGIAACGGAAGAVARHLVAQAWPAPDGGLPLATLAVNLAGSVLIGVLVAAVTGPRPAPPWVRQLLGTGFLGGFTTYSAHVLDTGALAASGRVAEAAAYMALTLVGAVAGTALGAWATGRALHAPTRRRRP</sequence>
<organism evidence="11 12">
    <name type="scientific">Nocardiopsis akebiae</name>
    <dbReference type="NCBI Taxonomy" id="2831968"/>
    <lineage>
        <taxon>Bacteria</taxon>
        <taxon>Bacillati</taxon>
        <taxon>Actinomycetota</taxon>
        <taxon>Actinomycetes</taxon>
        <taxon>Streptosporangiales</taxon>
        <taxon>Nocardiopsidaceae</taxon>
        <taxon>Nocardiopsis</taxon>
    </lineage>
</organism>
<comment type="subcellular location">
    <subcellularLocation>
        <location evidence="1 10">Cell membrane</location>
        <topology evidence="1 10">Multi-pass membrane protein</topology>
    </subcellularLocation>
</comment>
<protein>
    <recommendedName>
        <fullName evidence="10">Fluoride-specific ion channel FluC</fullName>
    </recommendedName>
</protein>
<feature type="transmembrane region" description="Helical" evidence="10">
    <location>
        <begin position="80"/>
        <end position="105"/>
    </location>
</feature>
<dbReference type="HAMAP" id="MF_00454">
    <property type="entry name" value="FluC"/>
    <property type="match status" value="1"/>
</dbReference>
<dbReference type="Pfam" id="PF02537">
    <property type="entry name" value="CRCB"/>
    <property type="match status" value="1"/>
</dbReference>
<keyword evidence="6 10" id="KW-0407">Ion channel</keyword>
<keyword evidence="10" id="KW-0813">Transport</keyword>
<feature type="transmembrane region" description="Helical" evidence="10">
    <location>
        <begin position="45"/>
        <end position="68"/>
    </location>
</feature>